<evidence type="ECO:0000313" key="2">
    <source>
        <dbReference type="EMBL" id="RDY70329.1"/>
    </source>
</evidence>
<dbReference type="Pfam" id="PF26079">
    <property type="entry name" value="Baseplate_J_C"/>
    <property type="match status" value="1"/>
</dbReference>
<feature type="domain" description="Baseplate J-like C-terminal" evidence="1">
    <location>
        <begin position="37"/>
        <end position="114"/>
    </location>
</feature>
<protein>
    <recommendedName>
        <fullName evidence="1">Baseplate J-like C-terminal domain-containing protein</fullName>
    </recommendedName>
</protein>
<dbReference type="Proteomes" id="UP000257032">
    <property type="component" value="Unassembled WGS sequence"/>
</dbReference>
<dbReference type="EMBL" id="QTLC01000048">
    <property type="protein sequence ID" value="RDY70329.1"/>
    <property type="molecule type" value="Genomic_DNA"/>
</dbReference>
<dbReference type="AlphaFoldDB" id="A0A3D8VLM6"/>
<name>A0A3D8VLM6_9BACI</name>
<comment type="caution">
    <text evidence="2">The sequence shown here is derived from an EMBL/GenBank/DDBJ whole genome shotgun (WGS) entry which is preliminary data.</text>
</comment>
<sequence>MDPEQKGIGEGKAPSGSKVTVTTADTVLMTATIPNLEASAGYTHEQVQSNASDALRDYLKNINPGGVVRVREAQSEVIKAEGVLDTGDLLLDDSRNNITLSTTELADLGEVTFS</sequence>
<reference evidence="2 3" key="1">
    <citation type="submission" date="2018-08" db="EMBL/GenBank/DDBJ databases">
        <title>Genome sequence of strict halophilic Halobacillus trueperi SS1 isolated from Lunsu, a salty water body of North West Himalayas.</title>
        <authorList>
            <person name="Gupta S."/>
            <person name="Sharma P."/>
            <person name="Dev K."/>
            <person name="Baumler D."/>
            <person name="Sourirajan A."/>
        </authorList>
    </citation>
    <scope>NUCLEOTIDE SEQUENCE [LARGE SCALE GENOMIC DNA]</scope>
    <source>
        <strain evidence="2 3">SS1</strain>
    </source>
</reference>
<gene>
    <name evidence="2" type="ORF">DXT76_13760</name>
</gene>
<evidence type="ECO:0000259" key="1">
    <source>
        <dbReference type="Pfam" id="PF26079"/>
    </source>
</evidence>
<organism evidence="2 3">
    <name type="scientific">Halobacillus trueperi</name>
    <dbReference type="NCBI Taxonomy" id="156205"/>
    <lineage>
        <taxon>Bacteria</taxon>
        <taxon>Bacillati</taxon>
        <taxon>Bacillota</taxon>
        <taxon>Bacilli</taxon>
        <taxon>Bacillales</taxon>
        <taxon>Bacillaceae</taxon>
        <taxon>Halobacillus</taxon>
    </lineage>
</organism>
<accession>A0A3D8VLM6</accession>
<proteinExistence type="predicted"/>
<evidence type="ECO:0000313" key="3">
    <source>
        <dbReference type="Proteomes" id="UP000257032"/>
    </source>
</evidence>
<dbReference type="InterPro" id="IPR058530">
    <property type="entry name" value="Baseplate_J-like_C"/>
</dbReference>